<keyword evidence="4" id="KW-1185">Reference proteome</keyword>
<accession>A0A514CFY6</accession>
<feature type="domain" description="HNH nuclease" evidence="2">
    <location>
        <begin position="2"/>
        <end position="49"/>
    </location>
</feature>
<name>A0A514CFY6_9BACT</name>
<organism evidence="3 4">
    <name type="scientific">Echinicola soli</name>
    <dbReference type="NCBI Taxonomy" id="2591634"/>
    <lineage>
        <taxon>Bacteria</taxon>
        <taxon>Pseudomonadati</taxon>
        <taxon>Bacteroidota</taxon>
        <taxon>Cytophagia</taxon>
        <taxon>Cytophagales</taxon>
        <taxon>Cyclobacteriaceae</taxon>
        <taxon>Echinicola</taxon>
    </lineage>
</organism>
<evidence type="ECO:0000313" key="3">
    <source>
        <dbReference type="EMBL" id="QDH78733.1"/>
    </source>
</evidence>
<evidence type="ECO:0000259" key="2">
    <source>
        <dbReference type="Pfam" id="PF13391"/>
    </source>
</evidence>
<reference evidence="3 4" key="1">
    <citation type="submission" date="2019-06" db="EMBL/GenBank/DDBJ databases">
        <title>Echinicola alkalisoli sp. nov. isolated from saline soil.</title>
        <authorList>
            <person name="Sun J.-Q."/>
            <person name="Xu L."/>
        </authorList>
    </citation>
    <scope>NUCLEOTIDE SEQUENCE [LARGE SCALE GENOMIC DNA]</scope>
    <source>
        <strain evidence="3 4">LN3S3</strain>
    </source>
</reference>
<dbReference type="AlphaFoldDB" id="A0A514CFY6"/>
<dbReference type="OrthoDB" id="67788at2"/>
<feature type="compositionally biased region" description="Basic and acidic residues" evidence="1">
    <location>
        <begin position="94"/>
        <end position="103"/>
    </location>
</feature>
<sequence>MQITGAKVKSMVDACHIIPFSQTQDDRITNGPALSPTMHRAFDQGLITVYENYHMVVTNAYDESTNADHGLKKLHERPILLPENKRHSPSQENLDWHRGEEFR</sequence>
<dbReference type="InterPro" id="IPR003615">
    <property type="entry name" value="HNH_nuc"/>
</dbReference>
<evidence type="ECO:0000313" key="4">
    <source>
        <dbReference type="Proteomes" id="UP000316614"/>
    </source>
</evidence>
<evidence type="ECO:0000256" key="1">
    <source>
        <dbReference type="SAM" id="MobiDB-lite"/>
    </source>
</evidence>
<dbReference type="EMBL" id="CP041253">
    <property type="protein sequence ID" value="QDH78733.1"/>
    <property type="molecule type" value="Genomic_DNA"/>
</dbReference>
<proteinExistence type="predicted"/>
<dbReference type="KEGG" id="echi:FKX85_06660"/>
<feature type="region of interest" description="Disordered" evidence="1">
    <location>
        <begin position="78"/>
        <end position="103"/>
    </location>
</feature>
<gene>
    <name evidence="3" type="ORF">FKX85_06660</name>
</gene>
<protein>
    <recommendedName>
        <fullName evidence="2">HNH nuclease domain-containing protein</fullName>
    </recommendedName>
</protein>
<dbReference type="Pfam" id="PF13391">
    <property type="entry name" value="HNH_2"/>
    <property type="match status" value="1"/>
</dbReference>
<dbReference type="Proteomes" id="UP000316614">
    <property type="component" value="Chromosome"/>
</dbReference>